<feature type="compositionally biased region" description="Basic and acidic residues" evidence="1">
    <location>
        <begin position="74"/>
        <end position="83"/>
    </location>
</feature>
<comment type="caution">
    <text evidence="2">The sequence shown here is derived from an EMBL/GenBank/DDBJ whole genome shotgun (WGS) entry which is preliminary data.</text>
</comment>
<feature type="compositionally biased region" description="Acidic residues" evidence="1">
    <location>
        <begin position="312"/>
        <end position="321"/>
    </location>
</feature>
<name>A0AAV4VHL8_CAEEX</name>
<protein>
    <submittedName>
        <fullName evidence="2">Uncharacterized protein</fullName>
    </submittedName>
</protein>
<evidence type="ECO:0000313" key="2">
    <source>
        <dbReference type="EMBL" id="GIY69847.1"/>
    </source>
</evidence>
<feature type="compositionally biased region" description="Basic and acidic residues" evidence="1">
    <location>
        <begin position="297"/>
        <end position="311"/>
    </location>
</feature>
<feature type="compositionally biased region" description="Polar residues" evidence="1">
    <location>
        <begin position="47"/>
        <end position="59"/>
    </location>
</feature>
<dbReference type="AlphaFoldDB" id="A0AAV4VHL8"/>
<dbReference type="Proteomes" id="UP001054945">
    <property type="component" value="Unassembled WGS sequence"/>
</dbReference>
<proteinExistence type="predicted"/>
<accession>A0AAV4VHL8</accession>
<organism evidence="2 3">
    <name type="scientific">Caerostris extrusa</name>
    <name type="common">Bark spider</name>
    <name type="synonym">Caerostris bankana</name>
    <dbReference type="NCBI Taxonomy" id="172846"/>
    <lineage>
        <taxon>Eukaryota</taxon>
        <taxon>Metazoa</taxon>
        <taxon>Ecdysozoa</taxon>
        <taxon>Arthropoda</taxon>
        <taxon>Chelicerata</taxon>
        <taxon>Arachnida</taxon>
        <taxon>Araneae</taxon>
        <taxon>Araneomorphae</taxon>
        <taxon>Entelegynae</taxon>
        <taxon>Araneoidea</taxon>
        <taxon>Araneidae</taxon>
        <taxon>Caerostris</taxon>
    </lineage>
</organism>
<sequence length="346" mass="39026">MSVRKFSIGDSDDDDIESEPSTASRFGLLRIRDDIEEEENKQNVEEMSTSAVMSSTSLLKENPEVESLDSGEILADRRIKPEINEDPESEEFQPKKRTASPTFDPLLPGPSGHVQSACADILSDMKCFMRMEPIEEQKNDKKERNLLQKTMCPVETERWTSSSSCSSFSSEHSSFERIEPVKEDVKNFLHVKKSETERWNSSSSCSSFSSNHSSFERIETGKEDVKKFLHVKKSRKRKNKCSSSVLQSATISSSMRNISEASSIHDPKKIKLEEIAPGYDLPGTSISSSRSCESIETDVKGLEEPKSVEKTESDEESLEELESGRKQDLIYPALVFYLQVLVKKPE</sequence>
<feature type="compositionally biased region" description="Low complexity" evidence="1">
    <location>
        <begin position="285"/>
        <end position="294"/>
    </location>
</feature>
<evidence type="ECO:0000313" key="3">
    <source>
        <dbReference type="Proteomes" id="UP001054945"/>
    </source>
</evidence>
<reference evidence="2 3" key="1">
    <citation type="submission" date="2021-06" db="EMBL/GenBank/DDBJ databases">
        <title>Caerostris extrusa draft genome.</title>
        <authorList>
            <person name="Kono N."/>
            <person name="Arakawa K."/>
        </authorList>
    </citation>
    <scope>NUCLEOTIDE SEQUENCE [LARGE SCALE GENOMIC DNA]</scope>
</reference>
<evidence type="ECO:0000256" key="1">
    <source>
        <dbReference type="SAM" id="MobiDB-lite"/>
    </source>
</evidence>
<feature type="region of interest" description="Disordered" evidence="1">
    <location>
        <begin position="1"/>
        <end position="111"/>
    </location>
</feature>
<feature type="region of interest" description="Disordered" evidence="1">
    <location>
        <begin position="283"/>
        <end position="323"/>
    </location>
</feature>
<gene>
    <name evidence="2" type="ORF">CEXT_379951</name>
</gene>
<keyword evidence="3" id="KW-1185">Reference proteome</keyword>
<dbReference type="EMBL" id="BPLR01014599">
    <property type="protein sequence ID" value="GIY69847.1"/>
    <property type="molecule type" value="Genomic_DNA"/>
</dbReference>